<sequence>MRKIISIILALVVGVILWYLFLKPQDYQVNFKAKAIPGTIFETVKAWNKSFDSIVPVDYISPSHFKQTIFVNDSVHVYEWEINPVHDSLSEVQVNIKDQDHSLNNRLAVPFSDTDFEKSSRKLLLDFNDFLNEHIKGFNVSIEGEEETFSSFCACIQLKTSPEDKAKGMMANYNFLNAILLEKKINLNGPPFVEVLDWDLENNSLSYNFCNPIIRSERLPDHPDIEYKRIFSKNAIKAIYHGNYITSDRAWYAIMDYAKKKNIPIEKKPIEIFYNNPNMGGNELEWTTEVFMPIKESNE</sequence>
<accession>A0A3A1N9K3</accession>
<dbReference type="SUPFAM" id="SSF55136">
    <property type="entry name" value="Probable bacterial effector-binding domain"/>
    <property type="match status" value="1"/>
</dbReference>
<dbReference type="RefSeq" id="WP_119606903.1">
    <property type="nucleotide sequence ID" value="NZ_QXFH01000070.1"/>
</dbReference>
<dbReference type="EMBL" id="QXFH01000070">
    <property type="protein sequence ID" value="RIV34665.1"/>
    <property type="molecule type" value="Genomic_DNA"/>
</dbReference>
<dbReference type="InterPro" id="IPR029442">
    <property type="entry name" value="GyrI-like"/>
</dbReference>
<dbReference type="OrthoDB" id="1421367at2"/>
<organism evidence="2 3">
    <name type="scientific">Flagellimonas lutimaris</name>
    <dbReference type="NCBI Taxonomy" id="475082"/>
    <lineage>
        <taxon>Bacteria</taxon>
        <taxon>Pseudomonadati</taxon>
        <taxon>Bacteroidota</taxon>
        <taxon>Flavobacteriia</taxon>
        <taxon>Flavobacteriales</taxon>
        <taxon>Flavobacteriaceae</taxon>
        <taxon>Flagellimonas</taxon>
    </lineage>
</organism>
<dbReference type="AlphaFoldDB" id="A0A3A1N9K3"/>
<protein>
    <submittedName>
        <fullName evidence="2">AraC family transcriptional regulator</fullName>
    </submittedName>
</protein>
<gene>
    <name evidence="2" type="ORF">D2V08_04575</name>
</gene>
<dbReference type="Pfam" id="PF06445">
    <property type="entry name" value="GyrI-like"/>
    <property type="match status" value="1"/>
</dbReference>
<dbReference type="Proteomes" id="UP000266067">
    <property type="component" value="Unassembled WGS sequence"/>
</dbReference>
<name>A0A3A1N9K3_9FLAO</name>
<feature type="domain" description="GyrI-like small molecule binding" evidence="1">
    <location>
        <begin position="156"/>
        <end position="295"/>
    </location>
</feature>
<dbReference type="InterPro" id="IPR011256">
    <property type="entry name" value="Reg_factor_effector_dom_sf"/>
</dbReference>
<proteinExistence type="predicted"/>
<keyword evidence="3" id="KW-1185">Reference proteome</keyword>
<comment type="caution">
    <text evidence="2">The sequence shown here is derived from an EMBL/GenBank/DDBJ whole genome shotgun (WGS) entry which is preliminary data.</text>
</comment>
<evidence type="ECO:0000313" key="2">
    <source>
        <dbReference type="EMBL" id="RIV34665.1"/>
    </source>
</evidence>
<evidence type="ECO:0000259" key="1">
    <source>
        <dbReference type="Pfam" id="PF06445"/>
    </source>
</evidence>
<reference evidence="2 3" key="1">
    <citation type="submission" date="2018-08" db="EMBL/GenBank/DDBJ databases">
        <title>Proposal of Muricauda 72 sp.nov. and Muricauda NH166 sp.nov., isolated from seawater.</title>
        <authorList>
            <person name="Cheng H."/>
            <person name="Wu Y.-H."/>
            <person name="Guo L.-L."/>
            <person name="Xu X.-W."/>
        </authorList>
    </citation>
    <scope>NUCLEOTIDE SEQUENCE [LARGE SCALE GENOMIC DNA]</scope>
    <source>
        <strain evidence="2 3">KCTC 22173</strain>
    </source>
</reference>
<evidence type="ECO:0000313" key="3">
    <source>
        <dbReference type="Proteomes" id="UP000266067"/>
    </source>
</evidence>
<dbReference type="Gene3D" id="3.20.80.10">
    <property type="entry name" value="Regulatory factor, effector binding domain"/>
    <property type="match status" value="1"/>
</dbReference>